<gene>
    <name evidence="1" type="ORF">A3D65_04770</name>
</gene>
<dbReference type="Proteomes" id="UP000177996">
    <property type="component" value="Unassembled WGS sequence"/>
</dbReference>
<accession>A0A1G2DCH2</accession>
<proteinExistence type="predicted"/>
<organism evidence="1 2">
    <name type="scientific">Candidatus Lloydbacteria bacterium RIFCSPHIGHO2_02_FULL_50_13</name>
    <dbReference type="NCBI Taxonomy" id="1798661"/>
    <lineage>
        <taxon>Bacteria</taxon>
        <taxon>Candidatus Lloydiibacteriota</taxon>
    </lineage>
</organism>
<name>A0A1G2DCH2_9BACT</name>
<protein>
    <submittedName>
        <fullName evidence="1">Uncharacterized protein</fullName>
    </submittedName>
</protein>
<evidence type="ECO:0000313" key="2">
    <source>
        <dbReference type="Proteomes" id="UP000177996"/>
    </source>
</evidence>
<dbReference type="EMBL" id="MHLL01000009">
    <property type="protein sequence ID" value="OGZ10488.1"/>
    <property type="molecule type" value="Genomic_DNA"/>
</dbReference>
<evidence type="ECO:0000313" key="1">
    <source>
        <dbReference type="EMBL" id="OGZ10488.1"/>
    </source>
</evidence>
<dbReference type="AlphaFoldDB" id="A0A1G2DCH2"/>
<reference evidence="1 2" key="1">
    <citation type="journal article" date="2016" name="Nat. Commun.">
        <title>Thousands of microbial genomes shed light on interconnected biogeochemical processes in an aquifer system.</title>
        <authorList>
            <person name="Anantharaman K."/>
            <person name="Brown C.T."/>
            <person name="Hug L.A."/>
            <person name="Sharon I."/>
            <person name="Castelle C.J."/>
            <person name="Probst A.J."/>
            <person name="Thomas B.C."/>
            <person name="Singh A."/>
            <person name="Wilkins M.J."/>
            <person name="Karaoz U."/>
            <person name="Brodie E.L."/>
            <person name="Williams K.H."/>
            <person name="Hubbard S.S."/>
            <person name="Banfield J.F."/>
        </authorList>
    </citation>
    <scope>NUCLEOTIDE SEQUENCE [LARGE SCALE GENOMIC DNA]</scope>
</reference>
<comment type="caution">
    <text evidence="1">The sequence shown here is derived from an EMBL/GenBank/DDBJ whole genome shotgun (WGS) entry which is preliminary data.</text>
</comment>
<sequence length="78" mass="8215">MDEGEHAAPQQYVKLSVKAVPMESVPLFRARPLKVTGFPCVKTPVTVGAMSLIKLVAAGATTAMLIMSFAAPTELVTV</sequence>